<protein>
    <submittedName>
        <fullName evidence="2">Uncharacterized protein</fullName>
    </submittedName>
</protein>
<gene>
    <name evidence="2" type="ORF">FB559_4943</name>
</gene>
<dbReference type="RefSeq" id="WP_141957962.1">
    <property type="nucleotide sequence ID" value="NZ_VFOZ01000001.1"/>
</dbReference>
<organism evidence="2 3">
    <name type="scientific">Actinoallomurus bryophytorum</name>
    <dbReference type="NCBI Taxonomy" id="1490222"/>
    <lineage>
        <taxon>Bacteria</taxon>
        <taxon>Bacillati</taxon>
        <taxon>Actinomycetota</taxon>
        <taxon>Actinomycetes</taxon>
        <taxon>Streptosporangiales</taxon>
        <taxon>Thermomonosporaceae</taxon>
        <taxon>Actinoallomurus</taxon>
    </lineage>
</organism>
<keyword evidence="3" id="KW-1185">Reference proteome</keyword>
<comment type="caution">
    <text evidence="2">The sequence shown here is derived from an EMBL/GenBank/DDBJ whole genome shotgun (WGS) entry which is preliminary data.</text>
</comment>
<sequence length="250" mass="25636">MNAPPNELFSQAAAAPTFSRTIRSLAIGLVTILLSSLLLTGCGGKSDPTADPLPSGVASAESQPPLEPSGPDDPAPKVDRPYARLPTLPTGSNDNSTDTVNQTHCVKISLLGDVPDGISAKVTAIRVDRTDVFKVSGGSCAGPSCWGFTFTADDVPCYVGVVPLVFDDDTGRQDTSLSLSGDVRCKPGAEQACAAFVADVKGRGGRTIPLFPPPKPDPGESGGVGGPRPDGDKRSPEAMATQGERPPLNG</sequence>
<feature type="region of interest" description="Disordered" evidence="1">
    <location>
        <begin position="48"/>
        <end position="99"/>
    </location>
</feature>
<feature type="compositionally biased region" description="Polar residues" evidence="1">
    <location>
        <begin position="89"/>
        <end position="99"/>
    </location>
</feature>
<feature type="region of interest" description="Disordered" evidence="1">
    <location>
        <begin position="205"/>
        <end position="250"/>
    </location>
</feature>
<evidence type="ECO:0000313" key="3">
    <source>
        <dbReference type="Proteomes" id="UP000316096"/>
    </source>
</evidence>
<dbReference type="Proteomes" id="UP000316096">
    <property type="component" value="Unassembled WGS sequence"/>
</dbReference>
<dbReference type="EMBL" id="VFOZ01000001">
    <property type="protein sequence ID" value="TQL99284.1"/>
    <property type="molecule type" value="Genomic_DNA"/>
</dbReference>
<name>A0A543CQA1_9ACTN</name>
<proteinExistence type="predicted"/>
<dbReference type="AlphaFoldDB" id="A0A543CQA1"/>
<accession>A0A543CQA1</accession>
<evidence type="ECO:0000256" key="1">
    <source>
        <dbReference type="SAM" id="MobiDB-lite"/>
    </source>
</evidence>
<evidence type="ECO:0000313" key="2">
    <source>
        <dbReference type="EMBL" id="TQL99284.1"/>
    </source>
</evidence>
<reference evidence="2 3" key="1">
    <citation type="submission" date="2019-06" db="EMBL/GenBank/DDBJ databases">
        <title>Sequencing the genomes of 1000 actinobacteria strains.</title>
        <authorList>
            <person name="Klenk H.-P."/>
        </authorList>
    </citation>
    <scope>NUCLEOTIDE SEQUENCE [LARGE SCALE GENOMIC DNA]</scope>
    <source>
        <strain evidence="2 3">DSM 102200</strain>
    </source>
</reference>